<organism evidence="3 4">
    <name type="scientific">Mytilus edulis</name>
    <name type="common">Blue mussel</name>
    <dbReference type="NCBI Taxonomy" id="6550"/>
    <lineage>
        <taxon>Eukaryota</taxon>
        <taxon>Metazoa</taxon>
        <taxon>Spiralia</taxon>
        <taxon>Lophotrochozoa</taxon>
        <taxon>Mollusca</taxon>
        <taxon>Bivalvia</taxon>
        <taxon>Autobranchia</taxon>
        <taxon>Pteriomorphia</taxon>
        <taxon>Mytilida</taxon>
        <taxon>Mytiloidea</taxon>
        <taxon>Mytilidae</taxon>
        <taxon>Mytilinae</taxon>
        <taxon>Mytilus</taxon>
    </lineage>
</organism>
<keyword evidence="4" id="KW-1185">Reference proteome</keyword>
<dbReference type="AlphaFoldDB" id="A0A8S3U1Q7"/>
<keyword evidence="1" id="KW-0175">Coiled coil</keyword>
<evidence type="ECO:0000313" key="4">
    <source>
        <dbReference type="Proteomes" id="UP000683360"/>
    </source>
</evidence>
<dbReference type="Proteomes" id="UP000683360">
    <property type="component" value="Unassembled WGS sequence"/>
</dbReference>
<feature type="coiled-coil region" evidence="1">
    <location>
        <begin position="44"/>
        <end position="141"/>
    </location>
</feature>
<proteinExistence type="predicted"/>
<sequence>MAKERLIKDPPNPTDDLAFQRIRQEESLDQNAESSGTNETVVDLTQATNKSVQMEASHDNLQKDNERLNGIVEDVNRRVQQSEAENKNLTADIERIRVDFTRMKEQNEKLLEEKGYLKAEKTALEKHCSMLKEKEEEYKNQHTNEDLNLNGKERETRKRCIKKPPMVDFMCEPAKKKACSSKQHSQESVLPFPLPTTSVEAPPPVENTIEGKSNDCHIVDWNGKVFLSLKTYEKSYIFCKRQIGHMTGDQFIFNENKDSYVLNRKDIQGDQEGFIICCVKCNVDDNKICLLKPASTLKDRILNYMKDEGPKDEGPKDGGSKDEGPKDEGSTENNKHDKADDTSK</sequence>
<protein>
    <submittedName>
        <fullName evidence="3">Uncharacterized protein</fullName>
    </submittedName>
</protein>
<evidence type="ECO:0000256" key="1">
    <source>
        <dbReference type="SAM" id="Coils"/>
    </source>
</evidence>
<feature type="region of interest" description="Disordered" evidence="2">
    <location>
        <begin position="303"/>
        <end position="344"/>
    </location>
</feature>
<dbReference type="OrthoDB" id="10361857at2759"/>
<evidence type="ECO:0000256" key="2">
    <source>
        <dbReference type="SAM" id="MobiDB-lite"/>
    </source>
</evidence>
<name>A0A8S3U1Q7_MYTED</name>
<evidence type="ECO:0000313" key="3">
    <source>
        <dbReference type="EMBL" id="CAG2239873.1"/>
    </source>
</evidence>
<comment type="caution">
    <text evidence="3">The sequence shown here is derived from an EMBL/GenBank/DDBJ whole genome shotgun (WGS) entry which is preliminary data.</text>
</comment>
<gene>
    <name evidence="3" type="ORF">MEDL_52189</name>
</gene>
<reference evidence="3" key="1">
    <citation type="submission" date="2021-03" db="EMBL/GenBank/DDBJ databases">
        <authorList>
            <person name="Bekaert M."/>
        </authorList>
    </citation>
    <scope>NUCLEOTIDE SEQUENCE</scope>
</reference>
<dbReference type="EMBL" id="CAJPWZ010002539">
    <property type="protein sequence ID" value="CAG2239873.1"/>
    <property type="molecule type" value="Genomic_DNA"/>
</dbReference>
<accession>A0A8S3U1Q7</accession>